<dbReference type="EMBL" id="QEWJ01000085">
    <property type="protein sequence ID" value="RXX18591.1"/>
    <property type="molecule type" value="Genomic_DNA"/>
</dbReference>
<comment type="caution">
    <text evidence="2">The sequence shown here is derived from an EMBL/GenBank/DDBJ whole genome shotgun (WGS) entry which is preliminary data.</text>
</comment>
<name>A0A4Q2FGX0_STROR</name>
<reference evidence="2 3" key="1">
    <citation type="submission" date="2018-05" db="EMBL/GenBank/DDBJ databases">
        <title>Streptococcus from otitis media.</title>
        <authorList>
            <person name="Wayes A.M."/>
            <person name="Jakubovics N.S."/>
        </authorList>
    </citation>
    <scope>NUCLEOTIDE SEQUENCE [LARGE SCALE GENOMIC DNA]</scope>
    <source>
        <strain evidence="2 3">NU43</strain>
    </source>
</reference>
<feature type="non-terminal residue" evidence="2">
    <location>
        <position position="78"/>
    </location>
</feature>
<feature type="chain" id="PRO_5020812560" evidence="1">
    <location>
        <begin position="24"/>
        <end position="78"/>
    </location>
</feature>
<dbReference type="AlphaFoldDB" id="A0A4Q2FGX0"/>
<evidence type="ECO:0000313" key="2">
    <source>
        <dbReference type="EMBL" id="RXX18591.1"/>
    </source>
</evidence>
<dbReference type="Proteomes" id="UP000289485">
    <property type="component" value="Unassembled WGS sequence"/>
</dbReference>
<accession>A0A4Q2FGX0</accession>
<evidence type="ECO:0000256" key="1">
    <source>
        <dbReference type="SAM" id="SignalP"/>
    </source>
</evidence>
<feature type="signal peptide" evidence="1">
    <location>
        <begin position="1"/>
        <end position="23"/>
    </location>
</feature>
<sequence>MYRNTTLALMLSLGLVATGQAKAQKDTVQMDAFTPVSEQIRRVETAMGSEDYSEIGLEDKSRVQQALNRIRIKMNGRE</sequence>
<proteinExistence type="predicted"/>
<keyword evidence="1" id="KW-0732">Signal</keyword>
<organism evidence="2 3">
    <name type="scientific">Streptococcus oralis</name>
    <dbReference type="NCBI Taxonomy" id="1303"/>
    <lineage>
        <taxon>Bacteria</taxon>
        <taxon>Bacillati</taxon>
        <taxon>Bacillota</taxon>
        <taxon>Bacilli</taxon>
        <taxon>Lactobacillales</taxon>
        <taxon>Streptococcaceae</taxon>
        <taxon>Streptococcus</taxon>
    </lineage>
</organism>
<gene>
    <name evidence="2" type="ORF">DF216_10540</name>
</gene>
<evidence type="ECO:0000313" key="3">
    <source>
        <dbReference type="Proteomes" id="UP000289485"/>
    </source>
</evidence>
<protein>
    <submittedName>
        <fullName evidence="2">Uncharacterized protein</fullName>
    </submittedName>
</protein>